<dbReference type="OrthoDB" id="2086573at2"/>
<evidence type="ECO:0000313" key="1">
    <source>
        <dbReference type="EMBL" id="SMO79762.1"/>
    </source>
</evidence>
<gene>
    <name evidence="1" type="ORF">SAMN06264849_10854</name>
</gene>
<dbReference type="RefSeq" id="WP_142506022.1">
    <property type="nucleotide sequence ID" value="NZ_FXTI01000008.1"/>
</dbReference>
<dbReference type="AlphaFoldDB" id="A0A521E7B8"/>
<proteinExistence type="predicted"/>
<dbReference type="Proteomes" id="UP000315636">
    <property type="component" value="Unassembled WGS sequence"/>
</dbReference>
<protein>
    <submittedName>
        <fullName evidence="1">Uncharacterized protein</fullName>
    </submittedName>
</protein>
<organism evidence="1 2">
    <name type="scientific">Melghirimyces algeriensis</name>
    <dbReference type="NCBI Taxonomy" id="910412"/>
    <lineage>
        <taxon>Bacteria</taxon>
        <taxon>Bacillati</taxon>
        <taxon>Bacillota</taxon>
        <taxon>Bacilli</taxon>
        <taxon>Bacillales</taxon>
        <taxon>Thermoactinomycetaceae</taxon>
        <taxon>Melghirimyces</taxon>
    </lineage>
</organism>
<reference evidence="1 2" key="1">
    <citation type="submission" date="2017-05" db="EMBL/GenBank/DDBJ databases">
        <authorList>
            <person name="Varghese N."/>
            <person name="Submissions S."/>
        </authorList>
    </citation>
    <scope>NUCLEOTIDE SEQUENCE [LARGE SCALE GENOMIC DNA]</scope>
    <source>
        <strain evidence="1 2">DSM 45474</strain>
    </source>
</reference>
<dbReference type="EMBL" id="FXTI01000008">
    <property type="protein sequence ID" value="SMO79762.1"/>
    <property type="molecule type" value="Genomic_DNA"/>
</dbReference>
<accession>A0A521E7B8</accession>
<keyword evidence="2" id="KW-1185">Reference proteome</keyword>
<name>A0A521E7B8_9BACL</name>
<sequence>MKKLLSDRDDVSSIAGLESRNSNIEKYEFAFEMVFDETYEENLVYTELWINMGSYSDGTLFGRKGVGGRCLWIYFYIKTAPW</sequence>
<evidence type="ECO:0000313" key="2">
    <source>
        <dbReference type="Proteomes" id="UP000315636"/>
    </source>
</evidence>